<sequence>MIVYFLTCFGITTFILFFCAVKSGKPGPKPIQKIQETHQIQSTQTTSNGSDEKKPKEKVKKQKSTDKPKKSKIGTPVNEDDNDYDNLTQTEDNDGARITVVKTPGGGFKHAPIQVQ</sequence>
<organism evidence="1 2">
    <name type="scientific">Panagrolaimus sp. JU765</name>
    <dbReference type="NCBI Taxonomy" id="591449"/>
    <lineage>
        <taxon>Eukaryota</taxon>
        <taxon>Metazoa</taxon>
        <taxon>Ecdysozoa</taxon>
        <taxon>Nematoda</taxon>
        <taxon>Chromadorea</taxon>
        <taxon>Rhabditida</taxon>
        <taxon>Tylenchina</taxon>
        <taxon>Panagrolaimomorpha</taxon>
        <taxon>Panagrolaimoidea</taxon>
        <taxon>Panagrolaimidae</taxon>
        <taxon>Panagrolaimus</taxon>
    </lineage>
</organism>
<evidence type="ECO:0000313" key="1">
    <source>
        <dbReference type="Proteomes" id="UP000887576"/>
    </source>
</evidence>
<accession>A0AC34RFB6</accession>
<dbReference type="Proteomes" id="UP000887576">
    <property type="component" value="Unplaced"/>
</dbReference>
<reference evidence="2" key="1">
    <citation type="submission" date="2022-11" db="UniProtKB">
        <authorList>
            <consortium name="WormBaseParasite"/>
        </authorList>
    </citation>
    <scope>IDENTIFICATION</scope>
</reference>
<dbReference type="WBParaSite" id="JU765_v2.g6273.t1">
    <property type="protein sequence ID" value="JU765_v2.g6273.t1"/>
    <property type="gene ID" value="JU765_v2.g6273"/>
</dbReference>
<proteinExistence type="predicted"/>
<name>A0AC34RFB6_9BILA</name>
<protein>
    <submittedName>
        <fullName evidence="2">Uncharacterized protein</fullName>
    </submittedName>
</protein>
<evidence type="ECO:0000313" key="2">
    <source>
        <dbReference type="WBParaSite" id="JU765_v2.g6273.t1"/>
    </source>
</evidence>